<dbReference type="EMBL" id="JYDR01007191">
    <property type="protein sequence ID" value="KRY24081.1"/>
    <property type="molecule type" value="Genomic_DNA"/>
</dbReference>
<proteinExistence type="predicted"/>
<comment type="caution">
    <text evidence="1">The sequence shown here is derived from an EMBL/GenBank/DDBJ whole genome shotgun (WGS) entry which is preliminary data.</text>
</comment>
<gene>
    <name evidence="1" type="ORF">T4A_178</name>
</gene>
<organism evidence="1 2">
    <name type="scientific">Trichinella pseudospiralis</name>
    <name type="common">Parasitic roundworm</name>
    <dbReference type="NCBI Taxonomy" id="6337"/>
    <lineage>
        <taxon>Eukaryota</taxon>
        <taxon>Metazoa</taxon>
        <taxon>Ecdysozoa</taxon>
        <taxon>Nematoda</taxon>
        <taxon>Enoplea</taxon>
        <taxon>Dorylaimia</taxon>
        <taxon>Trichinellida</taxon>
        <taxon>Trichinellidae</taxon>
        <taxon>Trichinella</taxon>
    </lineage>
</organism>
<dbReference type="Proteomes" id="UP000054632">
    <property type="component" value="Unassembled WGS sequence"/>
</dbReference>
<sequence length="37" mass="4469">MIGQAAADRTKCWVIRRLQHEPRTVFWREILLLKDAF</sequence>
<dbReference type="AlphaFoldDB" id="A0A0V1AGW3"/>
<name>A0A0V1AGW3_TRIPS</name>
<feature type="non-terminal residue" evidence="1">
    <location>
        <position position="37"/>
    </location>
</feature>
<accession>A0A0V1AGW3</accession>
<protein>
    <submittedName>
        <fullName evidence="1">Uncharacterized protein</fullName>
    </submittedName>
</protein>
<evidence type="ECO:0000313" key="2">
    <source>
        <dbReference type="Proteomes" id="UP000054632"/>
    </source>
</evidence>
<evidence type="ECO:0000313" key="1">
    <source>
        <dbReference type="EMBL" id="KRY24081.1"/>
    </source>
</evidence>
<reference evidence="1 2" key="1">
    <citation type="submission" date="2015-01" db="EMBL/GenBank/DDBJ databases">
        <title>Evolution of Trichinella species and genotypes.</title>
        <authorList>
            <person name="Korhonen P.K."/>
            <person name="Edoardo P."/>
            <person name="Giuseppe L.R."/>
            <person name="Gasser R.B."/>
        </authorList>
    </citation>
    <scope>NUCLEOTIDE SEQUENCE [LARGE SCALE GENOMIC DNA]</scope>
    <source>
        <strain evidence="1">ISS13</strain>
    </source>
</reference>